<dbReference type="Proteomes" id="UP000245119">
    <property type="component" value="Linkage Group LG7"/>
</dbReference>
<dbReference type="AlphaFoldDB" id="A0A2T7P0N9"/>
<name>A0A2T7P0N9_POMCA</name>
<feature type="region of interest" description="Disordered" evidence="1">
    <location>
        <begin position="512"/>
        <end position="578"/>
    </location>
</feature>
<evidence type="ECO:0000256" key="1">
    <source>
        <dbReference type="SAM" id="MobiDB-lite"/>
    </source>
</evidence>
<feature type="compositionally biased region" description="Polar residues" evidence="1">
    <location>
        <begin position="650"/>
        <end position="668"/>
    </location>
</feature>
<comment type="caution">
    <text evidence="3">The sequence shown here is derived from an EMBL/GenBank/DDBJ whole genome shotgun (WGS) entry which is preliminary data.</text>
</comment>
<feature type="compositionally biased region" description="Acidic residues" evidence="1">
    <location>
        <begin position="678"/>
        <end position="689"/>
    </location>
</feature>
<proteinExistence type="predicted"/>
<feature type="transmembrane region" description="Helical" evidence="2">
    <location>
        <begin position="16"/>
        <end position="37"/>
    </location>
</feature>
<feature type="region of interest" description="Disordered" evidence="1">
    <location>
        <begin position="646"/>
        <end position="761"/>
    </location>
</feature>
<accession>A0A2T7P0N9</accession>
<feature type="compositionally biased region" description="Basic and acidic residues" evidence="1">
    <location>
        <begin position="747"/>
        <end position="761"/>
    </location>
</feature>
<protein>
    <recommendedName>
        <fullName evidence="5">Ig-like domain-containing protein</fullName>
    </recommendedName>
</protein>
<gene>
    <name evidence="3" type="ORF">C0Q70_12136</name>
</gene>
<evidence type="ECO:0008006" key="5">
    <source>
        <dbReference type="Google" id="ProtNLM"/>
    </source>
</evidence>
<reference evidence="3 4" key="1">
    <citation type="submission" date="2018-04" db="EMBL/GenBank/DDBJ databases">
        <title>The genome of golden apple snail Pomacea canaliculata provides insight into stress tolerance and invasive adaptation.</title>
        <authorList>
            <person name="Liu C."/>
            <person name="Liu B."/>
            <person name="Ren Y."/>
            <person name="Zhang Y."/>
            <person name="Wang H."/>
            <person name="Li S."/>
            <person name="Jiang F."/>
            <person name="Yin L."/>
            <person name="Zhang G."/>
            <person name="Qian W."/>
            <person name="Fan W."/>
        </authorList>
    </citation>
    <scope>NUCLEOTIDE SEQUENCE [LARGE SCALE GENOMIC DNA]</scope>
    <source>
        <strain evidence="3">SZHN2017</strain>
        <tissue evidence="3">Muscle</tissue>
    </source>
</reference>
<feature type="compositionally biased region" description="Polar residues" evidence="1">
    <location>
        <begin position="535"/>
        <end position="548"/>
    </location>
</feature>
<evidence type="ECO:0000313" key="3">
    <source>
        <dbReference type="EMBL" id="PVD26987.1"/>
    </source>
</evidence>
<feature type="compositionally biased region" description="Basic and acidic residues" evidence="1">
    <location>
        <begin position="696"/>
        <end position="709"/>
    </location>
</feature>
<evidence type="ECO:0000313" key="4">
    <source>
        <dbReference type="Proteomes" id="UP000245119"/>
    </source>
</evidence>
<sequence>MLLIPYDEVEEDSTGIIMRVVVVVTVIVALQCCCLTLGQLTEYQVADCMWFNGKLECSMKPGYKHEEQDVTSTNFTLRIPPSLQNHTGQYSCHVVGQEFDTCLLQRGVTTPRVTERGESVTTSLLIIIVSATGAAITLASVVVIVYIVYRCYQKTKRERRTNNIRMTERGEQESQNFVDGGQSERIPTPETNSGQHADVTTRLLSDVDRSVLHRCCSSIQQEQMNGQCSQGKNRGIVCDCSRHSPAPAGYVTLGNHGKCGGSDVMMSVQGKSVCCEGCPTMRQSKVTTIHEHKLDDILDDDRMFSYEESSPKKEQMNTPGKNAFYSTCHVCQDKIKVLHWGQDIDGHKGYTVSEEANHSHHDDKIIRKILFHKSVRRTDTLQMAETGARDSRHDFEDVFQIERTPIPDTNDWQHPDVTTNLRTTMLNSSIILARVSGVTRGAHDRRLEELFDPTSFLQVFFKLAFSGTVLSFKVKYELPSIHGSFWYLATVLLPSSRTNGRIISYFLCDRSKRTPENDNRNDNTSGETEPLAANRETTGDQNESQRTDNFGRPNKEEEEPPSEQRRNSLPQNDETNDHQNEAHRITNSYMATPQGNTPSPITNLPEVLLNLGGRDLHWEKTETECRGADGSRNINKMERLRIINTPAEGRNTSVEQEGQPVSCSVQDTYQKESINESKEEEEEEEDDDDKMTASLHSRDADSNIRDHLRQKNSHLTAARKLNKKDDVSKHQEDSLSMECAPAGGNVKVREKVTKKKTDTDC</sequence>
<keyword evidence="2" id="KW-1133">Transmembrane helix</keyword>
<feature type="transmembrane region" description="Helical" evidence="2">
    <location>
        <begin position="124"/>
        <end position="149"/>
    </location>
</feature>
<dbReference type="EMBL" id="PZQS01000007">
    <property type="protein sequence ID" value="PVD26987.1"/>
    <property type="molecule type" value="Genomic_DNA"/>
</dbReference>
<keyword evidence="2" id="KW-0812">Transmembrane</keyword>
<organism evidence="3 4">
    <name type="scientific">Pomacea canaliculata</name>
    <name type="common">Golden apple snail</name>
    <dbReference type="NCBI Taxonomy" id="400727"/>
    <lineage>
        <taxon>Eukaryota</taxon>
        <taxon>Metazoa</taxon>
        <taxon>Spiralia</taxon>
        <taxon>Lophotrochozoa</taxon>
        <taxon>Mollusca</taxon>
        <taxon>Gastropoda</taxon>
        <taxon>Caenogastropoda</taxon>
        <taxon>Architaenioglossa</taxon>
        <taxon>Ampullarioidea</taxon>
        <taxon>Ampullariidae</taxon>
        <taxon>Pomacea</taxon>
    </lineage>
</organism>
<feature type="region of interest" description="Disordered" evidence="1">
    <location>
        <begin position="170"/>
        <end position="198"/>
    </location>
</feature>
<keyword evidence="4" id="KW-1185">Reference proteome</keyword>
<evidence type="ECO:0000256" key="2">
    <source>
        <dbReference type="SAM" id="Phobius"/>
    </source>
</evidence>
<feature type="compositionally biased region" description="Basic and acidic residues" evidence="1">
    <location>
        <begin position="723"/>
        <end position="733"/>
    </location>
</feature>
<feature type="compositionally biased region" description="Basic and acidic residues" evidence="1">
    <location>
        <begin position="512"/>
        <end position="521"/>
    </location>
</feature>
<keyword evidence="2" id="KW-0472">Membrane</keyword>